<dbReference type="Gene3D" id="3.30.565.10">
    <property type="entry name" value="Histidine kinase-like ATPase, C-terminal domain"/>
    <property type="match status" value="1"/>
</dbReference>
<dbReference type="CDD" id="cd16917">
    <property type="entry name" value="HATPase_UhpB-NarQ-NarX-like"/>
    <property type="match status" value="1"/>
</dbReference>
<evidence type="ECO:0008006" key="8">
    <source>
        <dbReference type="Google" id="ProtNLM"/>
    </source>
</evidence>
<dbReference type="PANTHER" id="PTHR24421">
    <property type="entry name" value="NITRATE/NITRITE SENSOR PROTEIN NARX-RELATED"/>
    <property type="match status" value="1"/>
</dbReference>
<evidence type="ECO:0000313" key="7">
    <source>
        <dbReference type="Proteomes" id="UP000820669"/>
    </source>
</evidence>
<evidence type="ECO:0000256" key="2">
    <source>
        <dbReference type="ARBA" id="ARBA00022777"/>
    </source>
</evidence>
<keyword evidence="3" id="KW-0902">Two-component regulatory system</keyword>
<evidence type="ECO:0000256" key="3">
    <source>
        <dbReference type="ARBA" id="ARBA00023012"/>
    </source>
</evidence>
<dbReference type="Gene3D" id="3.30.450.40">
    <property type="match status" value="1"/>
</dbReference>
<organism evidence="6 7">
    <name type="scientific">Pseudonocardia acidicola</name>
    <dbReference type="NCBI Taxonomy" id="2724939"/>
    <lineage>
        <taxon>Bacteria</taxon>
        <taxon>Bacillati</taxon>
        <taxon>Actinomycetota</taxon>
        <taxon>Actinomycetes</taxon>
        <taxon>Pseudonocardiales</taxon>
        <taxon>Pseudonocardiaceae</taxon>
        <taxon>Pseudonocardia</taxon>
    </lineage>
</organism>
<reference evidence="6 7" key="1">
    <citation type="submission" date="2020-04" db="EMBL/GenBank/DDBJ databases">
        <authorList>
            <person name="Klaysubun C."/>
            <person name="Duangmal K."/>
            <person name="Lipun K."/>
        </authorList>
    </citation>
    <scope>NUCLEOTIDE SEQUENCE [LARGE SCALE GENOMIC DNA]</scope>
    <source>
        <strain evidence="6 7">K10HN5</strain>
    </source>
</reference>
<evidence type="ECO:0000256" key="1">
    <source>
        <dbReference type="ARBA" id="ARBA00022679"/>
    </source>
</evidence>
<keyword evidence="2" id="KW-0418">Kinase</keyword>
<evidence type="ECO:0000259" key="4">
    <source>
        <dbReference type="Pfam" id="PF02518"/>
    </source>
</evidence>
<dbReference type="Proteomes" id="UP000820669">
    <property type="component" value="Unassembled WGS sequence"/>
</dbReference>
<dbReference type="Pfam" id="PF02518">
    <property type="entry name" value="HATPase_c"/>
    <property type="match status" value="1"/>
</dbReference>
<protein>
    <recommendedName>
        <fullName evidence="8">Histidine kinase/DNA gyrase B/HSP90-like ATPase</fullName>
    </recommendedName>
</protein>
<dbReference type="RefSeq" id="WP_169384020.1">
    <property type="nucleotide sequence ID" value="NZ_JAAXLA010000059.1"/>
</dbReference>
<comment type="caution">
    <text evidence="6">The sequence shown here is derived from an EMBL/GenBank/DDBJ whole genome shotgun (WGS) entry which is preliminary data.</text>
</comment>
<dbReference type="InterPro" id="IPR050482">
    <property type="entry name" value="Sensor_HK_TwoCompSys"/>
</dbReference>
<evidence type="ECO:0000313" key="6">
    <source>
        <dbReference type="EMBL" id="NMI00547.1"/>
    </source>
</evidence>
<dbReference type="Gene3D" id="1.20.5.1930">
    <property type="match status" value="1"/>
</dbReference>
<accession>A0ABX1SJI9</accession>
<feature type="domain" description="Histidine kinase/HSP90-like ATPase" evidence="4">
    <location>
        <begin position="298"/>
        <end position="377"/>
    </location>
</feature>
<feature type="domain" description="Signal transduction histidine kinase subgroup 3 dimerisation and phosphoacceptor" evidence="5">
    <location>
        <begin position="181"/>
        <end position="240"/>
    </location>
</feature>
<name>A0ABX1SJI9_9PSEU</name>
<dbReference type="Pfam" id="PF07730">
    <property type="entry name" value="HisKA_3"/>
    <property type="match status" value="1"/>
</dbReference>
<dbReference type="InterPro" id="IPR011712">
    <property type="entry name" value="Sig_transdc_His_kin_sub3_dim/P"/>
</dbReference>
<evidence type="ECO:0000259" key="5">
    <source>
        <dbReference type="Pfam" id="PF07730"/>
    </source>
</evidence>
<dbReference type="EMBL" id="JAAXLA010000059">
    <property type="protein sequence ID" value="NMI00547.1"/>
    <property type="molecule type" value="Genomic_DNA"/>
</dbReference>
<keyword evidence="1" id="KW-0808">Transferase</keyword>
<dbReference type="InterPro" id="IPR029016">
    <property type="entry name" value="GAF-like_dom_sf"/>
</dbReference>
<dbReference type="InterPro" id="IPR003594">
    <property type="entry name" value="HATPase_dom"/>
</dbReference>
<gene>
    <name evidence="6" type="ORF">HF526_25030</name>
</gene>
<dbReference type="InterPro" id="IPR036890">
    <property type="entry name" value="HATPase_C_sf"/>
</dbReference>
<sequence>MEQQRPARISRAELTRMLLSLSEVDDVLELVARTVCETTGFVRSMIMDLDGPSGRVRGRAGHGVPTGSVAGAGGMVDNFPVFGVLARSGETLITRLDEMAALMPARCMELFQVRGPVVAQPMRSDRLGLLGIVFCDGGNAPEFGPSAADIQTLREMSEVAALAFQHALLLHRSVVLQSLRERSRIAADLHDGVTQQLYAACLDVDELRSSAGLAPDDALVLDRLALRLDTASQQLRSALAQIVGGEVPDTMRGDGSTGRVIDRVRALVDDLCGSGGPTADIEIKGDGPEPDPARADVMVRAVREGLANVAKHASATQVEVQIRRGSSWWTVEVSDDGVGSAGEVRRAITAGGSAFGLRSLDENVARLGGRLWISDAPRLLGVRLGVAVPVATDG</sequence>
<keyword evidence="7" id="KW-1185">Reference proteome</keyword>
<proteinExistence type="predicted"/>
<dbReference type="SUPFAM" id="SSF55781">
    <property type="entry name" value="GAF domain-like"/>
    <property type="match status" value="1"/>
</dbReference>
<dbReference type="SUPFAM" id="SSF55874">
    <property type="entry name" value="ATPase domain of HSP90 chaperone/DNA topoisomerase II/histidine kinase"/>
    <property type="match status" value="1"/>
</dbReference>